<dbReference type="Proteomes" id="UP000291116">
    <property type="component" value="Unassembled WGS sequence"/>
</dbReference>
<reference evidence="3 4" key="1">
    <citation type="submission" date="2019-01" db="EMBL/GenBank/DDBJ databases">
        <authorList>
            <person name="Ferrante I. M."/>
        </authorList>
    </citation>
    <scope>NUCLEOTIDE SEQUENCE [LARGE SCALE GENOMIC DNA]</scope>
    <source>
        <strain evidence="3 4">B856</strain>
    </source>
</reference>
<name>A0A448Z9A2_9STRA</name>
<dbReference type="PANTHER" id="PTHR33418:SF1">
    <property type="entry name" value="HELICASE-ASSOCIATED DOMAIN-CONTAINING PROTEIN"/>
    <property type="match status" value="1"/>
</dbReference>
<feature type="region of interest" description="Disordered" evidence="1">
    <location>
        <begin position="424"/>
        <end position="463"/>
    </location>
</feature>
<organism evidence="3 4">
    <name type="scientific">Pseudo-nitzschia multistriata</name>
    <dbReference type="NCBI Taxonomy" id="183589"/>
    <lineage>
        <taxon>Eukaryota</taxon>
        <taxon>Sar</taxon>
        <taxon>Stramenopiles</taxon>
        <taxon>Ochrophyta</taxon>
        <taxon>Bacillariophyta</taxon>
        <taxon>Bacillariophyceae</taxon>
        <taxon>Bacillariophycidae</taxon>
        <taxon>Bacillariales</taxon>
        <taxon>Bacillariaceae</taxon>
        <taxon>Pseudo-nitzschia</taxon>
    </lineage>
</organism>
<dbReference type="OrthoDB" id="42040at2759"/>
<dbReference type="EMBL" id="CAACVS010000175">
    <property type="protein sequence ID" value="VEU38589.1"/>
    <property type="molecule type" value="Genomic_DNA"/>
</dbReference>
<protein>
    <recommendedName>
        <fullName evidence="2">Helicase-associated domain-containing protein</fullName>
    </recommendedName>
</protein>
<evidence type="ECO:0000256" key="1">
    <source>
        <dbReference type="SAM" id="MobiDB-lite"/>
    </source>
</evidence>
<dbReference type="Pfam" id="PF03457">
    <property type="entry name" value="HA"/>
    <property type="match status" value="5"/>
</dbReference>
<feature type="domain" description="Helicase-associated" evidence="2">
    <location>
        <begin position="399"/>
        <end position="491"/>
    </location>
</feature>
<feature type="domain" description="Helicase-associated" evidence="2">
    <location>
        <begin position="260"/>
        <end position="320"/>
    </location>
</feature>
<evidence type="ECO:0000313" key="4">
    <source>
        <dbReference type="Proteomes" id="UP000291116"/>
    </source>
</evidence>
<dbReference type="AlphaFoldDB" id="A0A448Z9A2"/>
<gene>
    <name evidence="3" type="ORF">PSNMU_V1.4_AUG-EV-PASAV3_0054120</name>
</gene>
<evidence type="ECO:0000313" key="3">
    <source>
        <dbReference type="EMBL" id="VEU38589.1"/>
    </source>
</evidence>
<keyword evidence="4" id="KW-1185">Reference proteome</keyword>
<dbReference type="PANTHER" id="PTHR33418">
    <property type="entry name" value="HELICASE-ASSOCIATED"/>
    <property type="match status" value="1"/>
</dbReference>
<proteinExistence type="predicted"/>
<dbReference type="Gene3D" id="6.10.140.530">
    <property type="match status" value="6"/>
</dbReference>
<feature type="region of interest" description="Disordered" evidence="1">
    <location>
        <begin position="60"/>
        <end position="106"/>
    </location>
</feature>
<accession>A0A448Z9A2</accession>
<evidence type="ECO:0000259" key="2">
    <source>
        <dbReference type="Pfam" id="PF03457"/>
    </source>
</evidence>
<feature type="compositionally biased region" description="Low complexity" evidence="1">
    <location>
        <begin position="80"/>
        <end position="99"/>
    </location>
</feature>
<dbReference type="InterPro" id="IPR005114">
    <property type="entry name" value="Helicase_assoc"/>
</dbReference>
<sequence length="581" mass="66227">MATAMATGMATATARLRSAASRAVGRTALRFGPAGPVLNGHRTVPGILLPTAAATTVSTVPWPSFRRHPSFSTTPDRGEPIPGEEGSEGQRQGQGQGQRQHVRDPPAASWMKAYRLLEKHHREHGTTMVSTTAAADDGSGPSIAAWASLQRKRHKSLSPEQKELLNKIGFVWDYQEARWLEQYERLCDYERRKLPSKLRATENGASPIDLESVFEKRYHGDPVLKRWVDAQRLRYRRESISAEKVRLLEEVEGFFWDVKEARWAEMLRRLSVYAEAHGGSCSVPQNYADDPQLACWVANQRQRRHQLTSDRIQRLDALGFVWDVRELRWLETYEAYKAAFFGGGTCGARGDDEQARQLGDWAIKQRNCFRRGTLSARRVQKLEELEDPSDGSRFVWDPHEENWMDMYRELEDFRSVHHHVVVPTRSSSVGGNETAREGDASPEDEPPRSSSTSSSTNPYKQLGTWAANQRRAYKMGTLSDKRVELLERLGFVWDVPRAQWEDSYRRLLEYQREQLEAGREASQSTMVPQHYDKDPQLATWVKEQRQCRKNKSLPPDRERLLEKIGFVWTVAGTGSSPPPGD</sequence>
<feature type="domain" description="Helicase-associated" evidence="2">
    <location>
        <begin position="108"/>
        <end position="170"/>
    </location>
</feature>
<feature type="domain" description="Helicase-associated" evidence="2">
    <location>
        <begin position="497"/>
        <end position="566"/>
    </location>
</feature>
<feature type="domain" description="Helicase-associated" evidence="2">
    <location>
        <begin position="175"/>
        <end position="251"/>
    </location>
</feature>